<evidence type="ECO:0000313" key="2">
    <source>
        <dbReference type="Proteomes" id="UP000664940"/>
    </source>
</evidence>
<dbReference type="Proteomes" id="UP000664940">
    <property type="component" value="Unassembled WGS sequence"/>
</dbReference>
<sequence length="208" mass="22496">MLSLHAHPSTHGWVAGRLERLIMLGEFPKECLSIHSFLLRNSSCSSLLLPTVAWLLPQPNSPAQLVTVGVKACCATQPLQCPQPPKVLTDSPGVFASTWIPPSAAQTLFGWGGSSCLSTLPRTLWQTQQWALGLGLQPPDHTLVPGTLPCCSTLLRVRFFGSTTILGPLFSHMLKYVGCLLLYSIDRSAFSPLSRGKLNLLLPTLTPS</sequence>
<dbReference type="EMBL" id="JABVXQ010000005">
    <property type="protein sequence ID" value="KAF6109562.1"/>
    <property type="molecule type" value="Genomic_DNA"/>
</dbReference>
<protein>
    <submittedName>
        <fullName evidence="1">Uncharacterized protein</fullName>
    </submittedName>
</protein>
<accession>A0A834ADY4</accession>
<name>A0A834ADY4_9CHIR</name>
<organism evidence="1 2">
    <name type="scientific">Phyllostomus discolor</name>
    <name type="common">pale spear-nosed bat</name>
    <dbReference type="NCBI Taxonomy" id="89673"/>
    <lineage>
        <taxon>Eukaryota</taxon>
        <taxon>Metazoa</taxon>
        <taxon>Chordata</taxon>
        <taxon>Craniata</taxon>
        <taxon>Vertebrata</taxon>
        <taxon>Euteleostomi</taxon>
        <taxon>Mammalia</taxon>
        <taxon>Eutheria</taxon>
        <taxon>Laurasiatheria</taxon>
        <taxon>Chiroptera</taxon>
        <taxon>Yangochiroptera</taxon>
        <taxon>Phyllostomidae</taxon>
        <taxon>Phyllostominae</taxon>
        <taxon>Phyllostomus</taxon>
    </lineage>
</organism>
<proteinExistence type="predicted"/>
<comment type="caution">
    <text evidence="1">The sequence shown here is derived from an EMBL/GenBank/DDBJ whole genome shotgun (WGS) entry which is preliminary data.</text>
</comment>
<gene>
    <name evidence="1" type="ORF">HJG60_010830</name>
</gene>
<evidence type="ECO:0000313" key="1">
    <source>
        <dbReference type="EMBL" id="KAF6109562.1"/>
    </source>
</evidence>
<dbReference type="AlphaFoldDB" id="A0A834ADY4"/>
<reference evidence="1 2" key="1">
    <citation type="journal article" date="2020" name="Nature">
        <title>Six reference-quality genomes reveal evolution of bat adaptations.</title>
        <authorList>
            <person name="Jebb D."/>
            <person name="Huang Z."/>
            <person name="Pippel M."/>
            <person name="Hughes G.M."/>
            <person name="Lavrichenko K."/>
            <person name="Devanna P."/>
            <person name="Winkler S."/>
            <person name="Jermiin L.S."/>
            <person name="Skirmuntt E.C."/>
            <person name="Katzourakis A."/>
            <person name="Burkitt-Gray L."/>
            <person name="Ray D.A."/>
            <person name="Sullivan K.A.M."/>
            <person name="Roscito J.G."/>
            <person name="Kirilenko B.M."/>
            <person name="Davalos L.M."/>
            <person name="Corthals A.P."/>
            <person name="Power M.L."/>
            <person name="Jones G."/>
            <person name="Ransome R.D."/>
            <person name="Dechmann D.K.N."/>
            <person name="Locatelli A.G."/>
            <person name="Puechmaille S.J."/>
            <person name="Fedrigo O."/>
            <person name="Jarvis E.D."/>
            <person name="Hiller M."/>
            <person name="Vernes S.C."/>
            <person name="Myers E.W."/>
            <person name="Teeling E.C."/>
        </authorList>
    </citation>
    <scope>NUCLEOTIDE SEQUENCE [LARGE SCALE GENOMIC DNA]</scope>
    <source>
        <strain evidence="1">Bat1K_MPI-CBG_1</strain>
    </source>
</reference>